<dbReference type="AlphaFoldDB" id="A0AA45C183"/>
<proteinExistence type="predicted"/>
<comment type="caution">
    <text evidence="2">The sequence shown here is derived from an EMBL/GenBank/DDBJ whole genome shotgun (WGS) entry which is preliminary data.</text>
</comment>
<accession>A0AA45C183</accession>
<feature type="region of interest" description="Disordered" evidence="1">
    <location>
        <begin position="1"/>
        <end position="29"/>
    </location>
</feature>
<protein>
    <submittedName>
        <fullName evidence="2">Uncharacterized protein</fullName>
    </submittedName>
</protein>
<reference evidence="2 3" key="1">
    <citation type="submission" date="2017-04" db="EMBL/GenBank/DDBJ databases">
        <title>Cronobacter sakazakii, ST83 Lineage Isolates.</title>
        <authorList>
            <person name="Chase H."/>
            <person name="Tall B."/>
            <person name="Gopinath G."/>
            <person name="Lehner A."/>
        </authorList>
    </citation>
    <scope>NUCLEOTIDE SEQUENCE [LARGE SCALE GENOMIC DNA]</scope>
    <source>
        <strain evidence="2 3">MOD1_Comp15</strain>
    </source>
</reference>
<name>A0AA45C183_CROSK</name>
<evidence type="ECO:0000313" key="3">
    <source>
        <dbReference type="Proteomes" id="UP000244856"/>
    </source>
</evidence>
<dbReference type="RefSeq" id="WP_080321014.1">
    <property type="nucleotide sequence ID" value="NZ_CP078110.1"/>
</dbReference>
<gene>
    <name evidence="2" type="ORF">B7T07_06330</name>
</gene>
<dbReference type="Proteomes" id="UP000244856">
    <property type="component" value="Unassembled WGS sequence"/>
</dbReference>
<sequence length="67" mass="7168">MDSDDVKPDGSEHKRGITATDKPLKNDGKVSLMLPASENARGGREGLKGVGISIYAFDILPKLKSLE</sequence>
<evidence type="ECO:0000313" key="2">
    <source>
        <dbReference type="EMBL" id="PUW05334.1"/>
    </source>
</evidence>
<evidence type="ECO:0000256" key="1">
    <source>
        <dbReference type="SAM" id="MobiDB-lite"/>
    </source>
</evidence>
<dbReference type="EMBL" id="NCTU01000004">
    <property type="protein sequence ID" value="PUW05334.1"/>
    <property type="molecule type" value="Genomic_DNA"/>
</dbReference>
<organism evidence="2 3">
    <name type="scientific">Cronobacter sakazakii</name>
    <name type="common">Enterobacter sakazakii</name>
    <dbReference type="NCBI Taxonomy" id="28141"/>
    <lineage>
        <taxon>Bacteria</taxon>
        <taxon>Pseudomonadati</taxon>
        <taxon>Pseudomonadota</taxon>
        <taxon>Gammaproteobacteria</taxon>
        <taxon>Enterobacterales</taxon>
        <taxon>Enterobacteriaceae</taxon>
        <taxon>Cronobacter</taxon>
    </lineage>
</organism>
<feature type="compositionally biased region" description="Basic and acidic residues" evidence="1">
    <location>
        <begin position="1"/>
        <end position="15"/>
    </location>
</feature>